<dbReference type="KEGG" id="lcic:INQ41_06570"/>
<dbReference type="AlphaFoldDB" id="A0A7S6UIF8"/>
<evidence type="ECO:0000259" key="1">
    <source>
        <dbReference type="Pfam" id="PF00144"/>
    </source>
</evidence>
<protein>
    <submittedName>
        <fullName evidence="2">Beta-lactamase family protein</fullName>
    </submittedName>
</protein>
<accession>A0A7S6UIF8</accession>
<reference evidence="2 3" key="1">
    <citation type="submission" date="2020-10" db="EMBL/GenBank/DDBJ databases">
        <title>complete genome sequencing of Lysobacter sp. H21R20.</title>
        <authorList>
            <person name="Bae J.-W."/>
            <person name="Lee S.-Y."/>
        </authorList>
    </citation>
    <scope>NUCLEOTIDE SEQUENCE [LARGE SCALE GENOMIC DNA]</scope>
    <source>
        <strain evidence="2 3">H21R20</strain>
    </source>
</reference>
<dbReference type="EMBL" id="CP063656">
    <property type="protein sequence ID" value="QOW20820.1"/>
    <property type="molecule type" value="Genomic_DNA"/>
</dbReference>
<evidence type="ECO:0000313" key="3">
    <source>
        <dbReference type="Proteomes" id="UP000594059"/>
    </source>
</evidence>
<dbReference type="InterPro" id="IPR012338">
    <property type="entry name" value="Beta-lactam/transpept-like"/>
</dbReference>
<dbReference type="Proteomes" id="UP000594059">
    <property type="component" value="Chromosome"/>
</dbReference>
<dbReference type="PANTHER" id="PTHR46825">
    <property type="entry name" value="D-ALANYL-D-ALANINE-CARBOXYPEPTIDASE/ENDOPEPTIDASE AMPH"/>
    <property type="match status" value="1"/>
</dbReference>
<dbReference type="SUPFAM" id="SSF56601">
    <property type="entry name" value="beta-lactamase/transpeptidase-like"/>
    <property type="match status" value="1"/>
</dbReference>
<sequence length="345" mass="37207">MTAVANAPSAEPLDQAGPEAVENKIDQLMARYDGNGPGASLLVVCAGEPPIRRAYGMADVENAIPVTASTNFRLASVSKQFTAASILLLAQDGRLSLDDPARRWLPELPAANAGVTIRHLLTHGSGLIDYEDELPDDLAHQVHDADVLAILSRQDSTYFPPGGDFQYSNSGYALLALIVERVSGQSYPAFLQERIFRPLGMTGTLAYVEGGPAINHRAYGYSLMDGAWVRTDQSSTSAVLGDGGIYSSIEDLEKWSAALSDDRLLSDQSRELAFAPAVSTHDPAVHYGLGWYVGKDHVWHSGETIGFRNVLVRYPKQGLAVVILSNRNDPEPMETALAIAALFQQ</sequence>
<proteinExistence type="predicted"/>
<dbReference type="PANTHER" id="PTHR46825:SF9">
    <property type="entry name" value="BETA-LACTAMASE-RELATED DOMAIN-CONTAINING PROTEIN"/>
    <property type="match status" value="1"/>
</dbReference>
<dbReference type="Gene3D" id="3.40.710.10">
    <property type="entry name" value="DD-peptidase/beta-lactamase superfamily"/>
    <property type="match status" value="1"/>
</dbReference>
<dbReference type="Pfam" id="PF00144">
    <property type="entry name" value="Beta-lactamase"/>
    <property type="match status" value="1"/>
</dbReference>
<evidence type="ECO:0000313" key="2">
    <source>
        <dbReference type="EMBL" id="QOW20820.1"/>
    </source>
</evidence>
<organism evidence="2 3">
    <name type="scientific">Novilysobacter ciconiae</name>
    <dbReference type="NCBI Taxonomy" id="2781022"/>
    <lineage>
        <taxon>Bacteria</taxon>
        <taxon>Pseudomonadati</taxon>
        <taxon>Pseudomonadota</taxon>
        <taxon>Gammaproteobacteria</taxon>
        <taxon>Lysobacterales</taxon>
        <taxon>Lysobacteraceae</taxon>
        <taxon>Novilysobacter</taxon>
    </lineage>
</organism>
<feature type="domain" description="Beta-lactamase-related" evidence="1">
    <location>
        <begin position="22"/>
        <end position="340"/>
    </location>
</feature>
<keyword evidence="3" id="KW-1185">Reference proteome</keyword>
<dbReference type="InterPro" id="IPR001466">
    <property type="entry name" value="Beta-lactam-related"/>
</dbReference>
<dbReference type="RefSeq" id="WP_193987252.1">
    <property type="nucleotide sequence ID" value="NZ_CP063656.1"/>
</dbReference>
<gene>
    <name evidence="2" type="ORF">INQ41_06570</name>
</gene>
<name>A0A7S6UIF8_9GAMM</name>
<dbReference type="InterPro" id="IPR050491">
    <property type="entry name" value="AmpC-like"/>
</dbReference>